<dbReference type="EMBL" id="HF935585">
    <property type="protein sequence ID" value="CCX31292.1"/>
    <property type="molecule type" value="Genomic_DNA"/>
</dbReference>
<gene>
    <name evidence="1" type="ORF">PCON_10575</name>
</gene>
<proteinExistence type="predicted"/>
<sequence>MKQVSPEAAGGDEEVWLVGDNSVGITLIPFDSFNKICRVCVGVRKVRDLEEQPSSYCISKKKSRENQQSTV</sequence>
<accession>U4LIF4</accession>
<evidence type="ECO:0000313" key="2">
    <source>
        <dbReference type="Proteomes" id="UP000018144"/>
    </source>
</evidence>
<evidence type="ECO:0000313" key="1">
    <source>
        <dbReference type="EMBL" id="CCX31292.1"/>
    </source>
</evidence>
<reference evidence="1 2" key="1">
    <citation type="journal article" date="2013" name="PLoS Genet.">
        <title>The genome and development-dependent transcriptomes of Pyronema confluens: a window into fungal evolution.</title>
        <authorList>
            <person name="Traeger S."/>
            <person name="Altegoer F."/>
            <person name="Freitag M."/>
            <person name="Gabaldon T."/>
            <person name="Kempken F."/>
            <person name="Kumar A."/>
            <person name="Marcet-Houben M."/>
            <person name="Poggeler S."/>
            <person name="Stajich J.E."/>
            <person name="Nowrousian M."/>
        </authorList>
    </citation>
    <scope>NUCLEOTIDE SEQUENCE [LARGE SCALE GENOMIC DNA]</scope>
    <source>
        <strain evidence="2">CBS 100304</strain>
        <tissue evidence="1">Vegetative mycelium</tissue>
    </source>
</reference>
<keyword evidence="2" id="KW-1185">Reference proteome</keyword>
<organism evidence="1 2">
    <name type="scientific">Pyronema omphalodes (strain CBS 100304)</name>
    <name type="common">Pyronema confluens</name>
    <dbReference type="NCBI Taxonomy" id="1076935"/>
    <lineage>
        <taxon>Eukaryota</taxon>
        <taxon>Fungi</taxon>
        <taxon>Dikarya</taxon>
        <taxon>Ascomycota</taxon>
        <taxon>Pezizomycotina</taxon>
        <taxon>Pezizomycetes</taxon>
        <taxon>Pezizales</taxon>
        <taxon>Pyronemataceae</taxon>
        <taxon>Pyronema</taxon>
    </lineage>
</organism>
<dbReference type="Proteomes" id="UP000018144">
    <property type="component" value="Unassembled WGS sequence"/>
</dbReference>
<protein>
    <submittedName>
        <fullName evidence="1">Uncharacterized protein</fullName>
    </submittedName>
</protein>
<dbReference type="AlphaFoldDB" id="U4LIF4"/>
<name>U4LIF4_PYROM</name>